<dbReference type="PANTHER" id="PTHR46007:SF8">
    <property type="entry name" value="C2H2-TYPE DOMAIN-CONTAINING PROTEIN"/>
    <property type="match status" value="1"/>
</dbReference>
<feature type="compositionally biased region" description="Low complexity" evidence="1">
    <location>
        <begin position="748"/>
        <end position="758"/>
    </location>
</feature>
<feature type="region of interest" description="Disordered" evidence="1">
    <location>
        <begin position="564"/>
        <end position="584"/>
    </location>
</feature>
<dbReference type="EMBL" id="FNXT01000240">
    <property type="protein sequence ID" value="SZX62564.1"/>
    <property type="molecule type" value="Genomic_DNA"/>
</dbReference>
<dbReference type="GO" id="GO:0016592">
    <property type="term" value="C:mediator complex"/>
    <property type="evidence" value="ECO:0007669"/>
    <property type="project" value="TreeGrafter"/>
</dbReference>
<feature type="region of interest" description="Disordered" evidence="1">
    <location>
        <begin position="122"/>
        <end position="341"/>
    </location>
</feature>
<feature type="compositionally biased region" description="Acidic residues" evidence="1">
    <location>
        <begin position="195"/>
        <end position="208"/>
    </location>
</feature>
<evidence type="ECO:0000313" key="3">
    <source>
        <dbReference type="Proteomes" id="UP000256970"/>
    </source>
</evidence>
<feature type="region of interest" description="Disordered" evidence="1">
    <location>
        <begin position="699"/>
        <end position="732"/>
    </location>
</feature>
<dbReference type="InterPro" id="IPR051647">
    <property type="entry name" value="Mediator_comp_sub12"/>
</dbReference>
<feature type="compositionally biased region" description="Acidic residues" evidence="1">
    <location>
        <begin position="214"/>
        <end position="242"/>
    </location>
</feature>
<feature type="compositionally biased region" description="Low complexity" evidence="1">
    <location>
        <begin position="714"/>
        <end position="732"/>
    </location>
</feature>
<reference evidence="2 3" key="1">
    <citation type="submission" date="2016-10" db="EMBL/GenBank/DDBJ databases">
        <authorList>
            <person name="Cai Z."/>
        </authorList>
    </citation>
    <scope>NUCLEOTIDE SEQUENCE [LARGE SCALE GENOMIC DNA]</scope>
</reference>
<protein>
    <submittedName>
        <fullName evidence="2">Uncharacterized protein</fullName>
    </submittedName>
</protein>
<feature type="region of interest" description="Disordered" evidence="1">
    <location>
        <begin position="1"/>
        <end position="28"/>
    </location>
</feature>
<feature type="region of interest" description="Disordered" evidence="1">
    <location>
        <begin position="958"/>
        <end position="1016"/>
    </location>
</feature>
<keyword evidence="3" id="KW-1185">Reference proteome</keyword>
<feature type="compositionally biased region" description="Acidic residues" evidence="1">
    <location>
        <begin position="10"/>
        <end position="28"/>
    </location>
</feature>
<feature type="region of interest" description="Disordered" evidence="1">
    <location>
        <begin position="739"/>
        <end position="758"/>
    </location>
</feature>
<feature type="region of interest" description="Disordered" evidence="1">
    <location>
        <begin position="1028"/>
        <end position="1055"/>
    </location>
</feature>
<feature type="compositionally biased region" description="Low complexity" evidence="1">
    <location>
        <begin position="975"/>
        <end position="1007"/>
    </location>
</feature>
<dbReference type="GO" id="GO:0003713">
    <property type="term" value="F:transcription coactivator activity"/>
    <property type="evidence" value="ECO:0007669"/>
    <property type="project" value="TreeGrafter"/>
</dbReference>
<feature type="compositionally biased region" description="Basic residues" evidence="1">
    <location>
        <begin position="799"/>
        <end position="811"/>
    </location>
</feature>
<sequence length="1459" mass="150723">MEQPDALHEGDEDELFIQDDTASDGEEDALESVIQQELAKFQQQQAVKYAELAASGWVALPLPSPAPVQQLLRAEEHQLETDTSGFHTLDYAGPAKPSLIEDERTEYVPAAKPAEHWLCVPPGQQQQQQQQQHFDSPFSAASLDGPGFARPWSAAGPGHGELAAPAGNSEDAGEETAWEAAEAAAQQGSCYDPMSEQDVDAEGYEDAEQQLSEEQYEFDADTQEDEAEDEQEDEEQLLDEESAAVAHAEQQLSGGEYEDEAAPHAEAAEDAGASAHELLDPADREAVDEEQQQQQQQLQLQPGCCEPAVHAEEQELAAGGSPAGDAVRQHQQLLSRAIRAEGDADVPTRLRQQQQQQQQELANLTCSAPEEVHAAEAAGICDEKAAAGDGSQGCAQQQQQQQPLDGDLEPAYAQDLVAEASQEQEQQADFVDQSGCWQEQQQEQSVLSKQCSSEAIDSLNQAAGIGGGDAPLQWKELPAVQPLLAAAASAAAEAAASSVVGDTLPDAPAEAAYEALPAAAHHNALQEAAAPAASAARHGVSCSHLLYQVKSRGCASFLAMDPPPAAAGTSASSQQHEQQWQQQQLEGGAVLDDGGDCADLVEEVNDDADVNADGEDDGFVYQDDGEDSSCCSTPPGVPAAAVPAPVPAAAPAAAPPALEAKVRVSISSPVSSVAPTAVPASLPAGAAGHSTALGLRSLPLRGSSRSSADGCSGQLQPPQQQQQQQQQQQLWQPAEGITGWQTDEQGWPSGSGAPASAAAGYCQPIAPVTQAAVGRRSSSGGMNASGSPPQQQQQQQQHCHLRGNRPVHSRARPAGASSPLLEAAREWKASESIVAPVQTPGRSLSAGRVVAGSRVRPGSAPCRQSLTLSPAAKASLLSSTRCSTSRAWVPGGARATQQHLLQVYGQQQQQQGLASPRGALRPVGMQARCGSSSWGAFAAAAAANAGVTQGVEGARNACRPRTASPVRRPPWQQLSAGCSSASAADGAATSRRAGGMLSAEQQQQQQQACRPRPCSAGAMRSNAFGSALLQSSRPGSSSNGRRDLRAGMNSGSSVGHLPWRQQQLQQLAEGDVDGVDSDAGVECWCDGQFVGGLAKDSRQRQQRAWDDSPIPLNVPNSMPLADSTQDAGQQLAARANGRCVSASRAYGYAAGSGLAAADRPHSAGAGAADASWEVAAAGGAGSSNANGSSSSSSSSTSVYLTETLQKLKQANSCCRKLGLGRQYALAPISKPRWQLQHIALDMWQCCAQQQQEQEQQSEQADSWQLRSSLTLGQFSRQLDKLQAKVDATAAAAASQAAAGAGSGTAAAYVGGGSSNCSSLFSSPAGSRPGSPARTRPGSAGAAQIGSGSSSMRPSSAVHCAGQVGGWLNPAAVAIPEGGCRGSSRLSPRRQQQQQQQQDVAGDFGVSCADSAAGGLAAAGLAAGQPHAVLGAAGSGSGVVGVRAGGLLPYAVPAWLEEHL</sequence>
<accession>A0A383VD44</accession>
<proteinExistence type="predicted"/>
<dbReference type="Proteomes" id="UP000256970">
    <property type="component" value="Unassembled WGS sequence"/>
</dbReference>
<organism evidence="2 3">
    <name type="scientific">Tetradesmus obliquus</name>
    <name type="common">Green alga</name>
    <name type="synonym">Acutodesmus obliquus</name>
    <dbReference type="NCBI Taxonomy" id="3088"/>
    <lineage>
        <taxon>Eukaryota</taxon>
        <taxon>Viridiplantae</taxon>
        <taxon>Chlorophyta</taxon>
        <taxon>core chlorophytes</taxon>
        <taxon>Chlorophyceae</taxon>
        <taxon>CS clade</taxon>
        <taxon>Sphaeropleales</taxon>
        <taxon>Scenedesmaceae</taxon>
        <taxon>Tetradesmus</taxon>
    </lineage>
</organism>
<feature type="region of interest" description="Disordered" evidence="1">
    <location>
        <begin position="772"/>
        <end position="819"/>
    </location>
</feature>
<dbReference type="PANTHER" id="PTHR46007">
    <property type="entry name" value="MEDIATOR OF RNA POLYMERASE II TRANSCRIPTION SUBUNIT 12"/>
    <property type="match status" value="1"/>
</dbReference>
<feature type="compositionally biased region" description="Polar residues" evidence="1">
    <location>
        <begin position="776"/>
        <end position="789"/>
    </location>
</feature>
<feature type="region of interest" description="Disordered" evidence="1">
    <location>
        <begin position="1319"/>
        <end position="1355"/>
    </location>
</feature>
<feature type="region of interest" description="Disordered" evidence="1">
    <location>
        <begin position="1378"/>
        <end position="1400"/>
    </location>
</feature>
<feature type="compositionally biased region" description="Low complexity" evidence="1">
    <location>
        <begin position="292"/>
        <end position="301"/>
    </location>
</feature>
<evidence type="ECO:0000256" key="1">
    <source>
        <dbReference type="SAM" id="MobiDB-lite"/>
    </source>
</evidence>
<evidence type="ECO:0000313" key="2">
    <source>
        <dbReference type="EMBL" id="SZX62564.1"/>
    </source>
</evidence>
<gene>
    <name evidence="2" type="ORF">BQ4739_LOCUS3140</name>
</gene>
<name>A0A383VD44_TETOB</name>
<feature type="compositionally biased region" description="Low complexity" evidence="1">
    <location>
        <begin position="574"/>
        <end position="584"/>
    </location>
</feature>
<dbReference type="GO" id="GO:0045944">
    <property type="term" value="P:positive regulation of transcription by RNA polymerase II"/>
    <property type="evidence" value="ECO:0007669"/>
    <property type="project" value="TreeGrafter"/>
</dbReference>